<gene>
    <name evidence="1" type="ORF">PSTT_08894</name>
</gene>
<dbReference type="VEuPathDB" id="FungiDB:PSHT_10072"/>
<evidence type="ECO:0000313" key="2">
    <source>
        <dbReference type="Proteomes" id="UP000239156"/>
    </source>
</evidence>
<dbReference type="AlphaFoldDB" id="A0A2S4VAE6"/>
<keyword evidence="2" id="KW-1185">Reference proteome</keyword>
<reference evidence="1" key="1">
    <citation type="submission" date="2017-12" db="EMBL/GenBank/DDBJ databases">
        <title>Gene loss provides genomic basis for host adaptation in cereal stripe rust fungi.</title>
        <authorList>
            <person name="Xia C."/>
        </authorList>
    </citation>
    <scope>NUCLEOTIDE SEQUENCE [LARGE SCALE GENOMIC DNA]</scope>
    <source>
        <strain evidence="1">93-210</strain>
    </source>
</reference>
<organism evidence="1 2">
    <name type="scientific">Puccinia striiformis</name>
    <dbReference type="NCBI Taxonomy" id="27350"/>
    <lineage>
        <taxon>Eukaryota</taxon>
        <taxon>Fungi</taxon>
        <taxon>Dikarya</taxon>
        <taxon>Basidiomycota</taxon>
        <taxon>Pucciniomycotina</taxon>
        <taxon>Pucciniomycetes</taxon>
        <taxon>Pucciniales</taxon>
        <taxon>Pucciniaceae</taxon>
        <taxon>Puccinia</taxon>
    </lineage>
</organism>
<name>A0A2S4VAE6_9BASI</name>
<feature type="non-terminal residue" evidence="1">
    <location>
        <position position="436"/>
    </location>
</feature>
<accession>A0A2S4VAE6</accession>
<dbReference type="Proteomes" id="UP000239156">
    <property type="component" value="Unassembled WGS sequence"/>
</dbReference>
<proteinExistence type="predicted"/>
<sequence>MYMRPQTKRPTTDIKTMGVAGLPIWLILTVLSGHINQITCLSTFEDTFKVVYSDTPLLVSSRKEITKMLEDGQPPLTAMEYGQKITGWHPSGFESANTASHRNTGSELKLLACSTLNQLSRATLRIKYSDIFTGFDIQDLGQASPETPKKNIWIIQEKNWKKMEQLYLATQITLDDGSNQMWNRVKKLFFETVVNFHPSPNSIDNHNANFAMLELAAYTIKHSNPSEDWISIGQRMHRTKNLKLTLSMIHYFIRFLAENNGVRWIKNFKNQSFYPTLRAIDMQAKLLHEVLKISYYKYGELIQVMGMQEQMLDHLLPTYLTGKNSIGVGDRLKQTLEAVSQGNSSNKRRIISLVESPWIMGIFDKPIENKLDHLTAEPSEGNGETFSQLLKVDGRPKFANNSNLKTSIHTIIEELASIQKSNYNLSRTKDAMERLF</sequence>
<protein>
    <submittedName>
        <fullName evidence="1">Uncharacterized protein</fullName>
    </submittedName>
</protein>
<dbReference type="VEuPathDB" id="FungiDB:PSHT_10995"/>
<dbReference type="VEuPathDB" id="FungiDB:PSTT_08894"/>
<dbReference type="EMBL" id="PKSL01000085">
    <property type="protein sequence ID" value="POW06513.1"/>
    <property type="molecule type" value="Genomic_DNA"/>
</dbReference>
<comment type="caution">
    <text evidence="1">The sequence shown here is derived from an EMBL/GenBank/DDBJ whole genome shotgun (WGS) entry which is preliminary data.</text>
</comment>
<evidence type="ECO:0000313" key="1">
    <source>
        <dbReference type="EMBL" id="POW06513.1"/>
    </source>
</evidence>